<dbReference type="EMBL" id="JAVLVT010000001">
    <property type="protein sequence ID" value="MDS1268760.1"/>
    <property type="molecule type" value="Genomic_DNA"/>
</dbReference>
<name>A0ABU2H1Q3_9ACTN</name>
<evidence type="ECO:0000256" key="1">
    <source>
        <dbReference type="ARBA" id="ARBA00010206"/>
    </source>
</evidence>
<dbReference type="SUPFAM" id="SSF55909">
    <property type="entry name" value="Pentein"/>
    <property type="match status" value="1"/>
</dbReference>
<dbReference type="PANTHER" id="PTHR47271">
    <property type="entry name" value="ARGININE DEIMINASE"/>
    <property type="match status" value="1"/>
</dbReference>
<dbReference type="EC" id="3.5.3.6" evidence="3"/>
<dbReference type="Gene3D" id="3.75.10.10">
    <property type="entry name" value="L-arginine/glycine Amidinotransferase, Chain A"/>
    <property type="match status" value="1"/>
</dbReference>
<evidence type="ECO:0000256" key="2">
    <source>
        <dbReference type="ARBA" id="ARBA00022801"/>
    </source>
</evidence>
<dbReference type="RefSeq" id="WP_310910273.1">
    <property type="nucleotide sequence ID" value="NZ_JAVLVT010000001.1"/>
</dbReference>
<evidence type="ECO:0000313" key="3">
    <source>
        <dbReference type="EMBL" id="MDS1268760.1"/>
    </source>
</evidence>
<comment type="caution">
    <text evidence="3">The sequence shown here is derived from an EMBL/GenBank/DDBJ whole genome shotgun (WGS) entry which is preliminary data.</text>
</comment>
<dbReference type="Gene3D" id="1.10.3930.10">
    <property type="entry name" value="Arginine deiminase"/>
    <property type="match status" value="1"/>
</dbReference>
<dbReference type="Proteomes" id="UP001250214">
    <property type="component" value="Unassembled WGS sequence"/>
</dbReference>
<comment type="similarity">
    <text evidence="1">Belongs to the arginine deiminase family.</text>
</comment>
<keyword evidence="4" id="KW-1185">Reference proteome</keyword>
<accession>A0ABU2H1Q3</accession>
<dbReference type="InterPro" id="IPR003876">
    <property type="entry name" value="Arg_deiminase"/>
</dbReference>
<dbReference type="PANTHER" id="PTHR47271:SF2">
    <property type="entry name" value="ARGININE DEIMINASE"/>
    <property type="match status" value="1"/>
</dbReference>
<dbReference type="Pfam" id="PF02274">
    <property type="entry name" value="ADI"/>
    <property type="match status" value="1"/>
</dbReference>
<organism evidence="3 4">
    <name type="scientific">Lipingzhangella rawalii</name>
    <dbReference type="NCBI Taxonomy" id="2055835"/>
    <lineage>
        <taxon>Bacteria</taxon>
        <taxon>Bacillati</taxon>
        <taxon>Actinomycetota</taxon>
        <taxon>Actinomycetes</taxon>
        <taxon>Streptosporangiales</taxon>
        <taxon>Nocardiopsidaceae</taxon>
        <taxon>Lipingzhangella</taxon>
    </lineage>
</organism>
<protein>
    <submittedName>
        <fullName evidence="3">Arginine deiminase</fullName>
        <ecNumber evidence="3">3.5.3.6</ecNumber>
    </submittedName>
</protein>
<gene>
    <name evidence="3" type="ORF">RIF23_00460</name>
</gene>
<sequence length="414" mass="46407">MPLTVNSEVGHLRQVIMHRPDLELRRLTPRNSAELLFDDVLWVRRAQEEHLAFHQLLQDRGVRVHLLHELLETVLDIPEARSHILERSLDERFHGPLALDPVRNAFDAMDTPTLRRHLVGGITKRELLDQVDEPPSVWLHGLDPEDFVLTPLPNHLFTRDTSCWIYGGVAVNAMRKKARRRETIHYEAIYGWHPLFSGGDFARWAPGSAWAPATLEGGDVMPLGNGAVLVGLSERTQPQAVELLARELFTRGGARRVLGVWLPQRRAVMHLDTVLTMVDYGVFTQYAGLGMLPSTLLEPGDGPAGGTTDPVKELRVTHYPPQEMHRQIAALLDRDEITVLSPMQDAHSAEREQWDDGCNVFALEPGVVVAYERNTTSNAYLRDHGIEVLEISGGELGRGRGGPHCMTCPIEREA</sequence>
<keyword evidence="2 3" id="KW-0378">Hydrolase</keyword>
<evidence type="ECO:0000313" key="4">
    <source>
        <dbReference type="Proteomes" id="UP001250214"/>
    </source>
</evidence>
<reference evidence="4" key="1">
    <citation type="submission" date="2023-07" db="EMBL/GenBank/DDBJ databases">
        <title>Novel species in the genus Lipingzhangella isolated from Sambhar Salt Lake.</title>
        <authorList>
            <person name="Jiya N."/>
            <person name="Kajale S."/>
            <person name="Sharma A."/>
        </authorList>
    </citation>
    <scope>NUCLEOTIDE SEQUENCE [LARGE SCALE GENOMIC DNA]</scope>
    <source>
        <strain evidence="4">LS1_29</strain>
    </source>
</reference>
<proteinExistence type="inferred from homology"/>
<dbReference type="PIRSF" id="PIRSF006356">
    <property type="entry name" value="Arg_deiminase"/>
    <property type="match status" value="1"/>
</dbReference>
<dbReference type="GO" id="GO:0016990">
    <property type="term" value="F:arginine deiminase activity"/>
    <property type="evidence" value="ECO:0007669"/>
    <property type="project" value="UniProtKB-EC"/>
</dbReference>
<dbReference type="NCBIfam" id="NF002381">
    <property type="entry name" value="PRK01388.1"/>
    <property type="match status" value="1"/>
</dbReference>
<dbReference type="PRINTS" id="PR01466">
    <property type="entry name" value="ARGDEIMINASE"/>
</dbReference>